<proteinExistence type="predicted"/>
<dbReference type="AlphaFoldDB" id="A0AAE2CSU1"/>
<keyword evidence="1" id="KW-0812">Transmembrane</keyword>
<feature type="transmembrane region" description="Helical" evidence="1">
    <location>
        <begin position="115"/>
        <end position="136"/>
    </location>
</feature>
<comment type="caution">
    <text evidence="2">The sequence shown here is derived from an EMBL/GenBank/DDBJ whole genome shotgun (WGS) entry which is preliminary data.</text>
</comment>
<protein>
    <recommendedName>
        <fullName evidence="4">MENTAL domain-containing protein</fullName>
    </recommendedName>
</protein>
<dbReference type="PANTHER" id="PTHR34953">
    <property type="entry name" value="ALPHA/BETA HYDROLASE RELATED PROTEIN"/>
    <property type="match status" value="1"/>
</dbReference>
<feature type="transmembrane region" description="Helical" evidence="1">
    <location>
        <begin position="81"/>
        <end position="103"/>
    </location>
</feature>
<dbReference type="Proteomes" id="UP001293254">
    <property type="component" value="Unassembled WGS sequence"/>
</dbReference>
<reference evidence="2" key="1">
    <citation type="submission" date="2020-06" db="EMBL/GenBank/DDBJ databases">
        <authorList>
            <person name="Li T."/>
            <person name="Hu X."/>
            <person name="Zhang T."/>
            <person name="Song X."/>
            <person name="Zhang H."/>
            <person name="Dai N."/>
            <person name="Sheng W."/>
            <person name="Hou X."/>
            <person name="Wei L."/>
        </authorList>
    </citation>
    <scope>NUCLEOTIDE SEQUENCE</scope>
    <source>
        <strain evidence="2">3651</strain>
        <tissue evidence="2">Leaf</tissue>
    </source>
</reference>
<feature type="transmembrane region" description="Helical" evidence="1">
    <location>
        <begin position="156"/>
        <end position="174"/>
    </location>
</feature>
<dbReference type="EMBL" id="JACGWO010000003">
    <property type="protein sequence ID" value="KAK4433281.1"/>
    <property type="molecule type" value="Genomic_DNA"/>
</dbReference>
<feature type="transmembrane region" description="Helical" evidence="1">
    <location>
        <begin position="21"/>
        <end position="47"/>
    </location>
</feature>
<name>A0AAE2CSU1_9LAMI</name>
<evidence type="ECO:0000313" key="2">
    <source>
        <dbReference type="EMBL" id="KAK4433281.1"/>
    </source>
</evidence>
<organism evidence="2 3">
    <name type="scientific">Sesamum alatum</name>
    <dbReference type="NCBI Taxonomy" id="300844"/>
    <lineage>
        <taxon>Eukaryota</taxon>
        <taxon>Viridiplantae</taxon>
        <taxon>Streptophyta</taxon>
        <taxon>Embryophyta</taxon>
        <taxon>Tracheophyta</taxon>
        <taxon>Spermatophyta</taxon>
        <taxon>Magnoliopsida</taxon>
        <taxon>eudicotyledons</taxon>
        <taxon>Gunneridae</taxon>
        <taxon>Pentapetalae</taxon>
        <taxon>asterids</taxon>
        <taxon>lamiids</taxon>
        <taxon>Lamiales</taxon>
        <taxon>Pedaliaceae</taxon>
        <taxon>Sesamum</taxon>
    </lineage>
</organism>
<evidence type="ECO:0000313" key="3">
    <source>
        <dbReference type="Proteomes" id="UP001293254"/>
    </source>
</evidence>
<evidence type="ECO:0000256" key="1">
    <source>
        <dbReference type="SAM" id="Phobius"/>
    </source>
</evidence>
<keyword evidence="1" id="KW-1133">Transmembrane helix</keyword>
<accession>A0AAE2CSU1</accession>
<reference evidence="2" key="2">
    <citation type="journal article" date="2024" name="Plant">
        <title>Genomic evolution and insights into agronomic trait innovations of Sesamum species.</title>
        <authorList>
            <person name="Miao H."/>
            <person name="Wang L."/>
            <person name="Qu L."/>
            <person name="Liu H."/>
            <person name="Sun Y."/>
            <person name="Le M."/>
            <person name="Wang Q."/>
            <person name="Wei S."/>
            <person name="Zheng Y."/>
            <person name="Lin W."/>
            <person name="Duan Y."/>
            <person name="Cao H."/>
            <person name="Xiong S."/>
            <person name="Wang X."/>
            <person name="Wei L."/>
            <person name="Li C."/>
            <person name="Ma Q."/>
            <person name="Ju M."/>
            <person name="Zhao R."/>
            <person name="Li G."/>
            <person name="Mu C."/>
            <person name="Tian Q."/>
            <person name="Mei H."/>
            <person name="Zhang T."/>
            <person name="Gao T."/>
            <person name="Zhang H."/>
        </authorList>
    </citation>
    <scope>NUCLEOTIDE SEQUENCE</scope>
    <source>
        <strain evidence="2">3651</strain>
    </source>
</reference>
<evidence type="ECO:0008006" key="4">
    <source>
        <dbReference type="Google" id="ProtNLM"/>
    </source>
</evidence>
<keyword evidence="1" id="KW-0472">Membrane</keyword>
<dbReference type="PANTHER" id="PTHR34953:SF1">
    <property type="entry name" value="ALPHA_BETA HYDROLASE RELATED PROTEIN"/>
    <property type="match status" value="1"/>
</dbReference>
<sequence length="236" mass="26200">MGFLKEDKTLNRVALIVVPRWIKTLFFLITMLISLLLFSAPILLAVADALLPSAFLSAALSPSSLNLHTFSSHLSNYDFRYSLIDIPLVSIIRSAIILCVYSFCDGPRLSRGPYLAIATVCSAASLVFVSLKASYLLMISSYSSDSKGGYVRAMEAALFVSSLGLAIGHVVVAYRTSCRERRKLLVYKIDIEAVSACKNGFPRYQKILQEARAKFQFYPKEICSLMPNEVEKLHKP</sequence>
<gene>
    <name evidence="2" type="ORF">Salat_1090400</name>
</gene>
<keyword evidence="3" id="KW-1185">Reference proteome</keyword>